<evidence type="ECO:0000313" key="1">
    <source>
        <dbReference type="EMBL" id="GJH22922.1"/>
    </source>
</evidence>
<organism evidence="1 2">
    <name type="scientific">Caballeronia novacaledonica</name>
    <dbReference type="NCBI Taxonomy" id="1544861"/>
    <lineage>
        <taxon>Bacteria</taxon>
        <taxon>Pseudomonadati</taxon>
        <taxon>Pseudomonadota</taxon>
        <taxon>Betaproteobacteria</taxon>
        <taxon>Burkholderiales</taxon>
        <taxon>Burkholderiaceae</taxon>
        <taxon>Caballeronia</taxon>
    </lineage>
</organism>
<protein>
    <submittedName>
        <fullName evidence="1">Uncharacterized protein</fullName>
    </submittedName>
</protein>
<dbReference type="EMBL" id="BPUS01000001">
    <property type="protein sequence ID" value="GJH22922.1"/>
    <property type="molecule type" value="Genomic_DNA"/>
</dbReference>
<dbReference type="AlphaFoldDB" id="A0AA37I4E2"/>
<dbReference type="Proteomes" id="UP001055111">
    <property type="component" value="Unassembled WGS sequence"/>
</dbReference>
<gene>
    <name evidence="1" type="ORF">CBA19CS42_00420</name>
</gene>
<proteinExistence type="predicted"/>
<accession>A0AA37I4E2</accession>
<evidence type="ECO:0000313" key="2">
    <source>
        <dbReference type="Proteomes" id="UP001055111"/>
    </source>
</evidence>
<dbReference type="RefSeq" id="WP_238210563.1">
    <property type="nucleotide sequence ID" value="NZ_BPUS01000001.1"/>
</dbReference>
<reference evidence="1" key="1">
    <citation type="submission" date="2022-09" db="EMBL/GenBank/DDBJ databases">
        <title>Isolation and characterization of 3-chlorobenzoate degrading bacteria from soils in Shizuoka.</title>
        <authorList>
            <person name="Ifat A."/>
            <person name="Ogawa N."/>
            <person name="Kimbara K."/>
            <person name="Moriuchi R."/>
            <person name="Dohra H."/>
            <person name="Shintani M."/>
        </authorList>
    </citation>
    <scope>NUCLEOTIDE SEQUENCE</scope>
    <source>
        <strain evidence="1">19CS4-2</strain>
    </source>
</reference>
<sequence>MYSTFCPPISFGNNATVLFSGMPSEAAGPVAETVTPIFTSAKTGLLNAAEKLMETAATAIATVLPRKANFIDLRPVNQFSAWRIACEYAADSRLP</sequence>
<name>A0AA37I4E2_9BURK</name>
<comment type="caution">
    <text evidence="1">The sequence shown here is derived from an EMBL/GenBank/DDBJ whole genome shotgun (WGS) entry which is preliminary data.</text>
</comment>